<gene>
    <name evidence="2" type="ORF">SAMN05660461_0247</name>
</gene>
<keyword evidence="3" id="KW-1185">Reference proteome</keyword>
<feature type="chain" id="PRO_5013364185" description="DUF5007 domain-containing protein" evidence="1">
    <location>
        <begin position="20"/>
        <end position="325"/>
    </location>
</feature>
<evidence type="ECO:0008006" key="4">
    <source>
        <dbReference type="Google" id="ProtNLM"/>
    </source>
</evidence>
<dbReference type="PROSITE" id="PS51257">
    <property type="entry name" value="PROKAR_LIPOPROTEIN"/>
    <property type="match status" value="1"/>
</dbReference>
<dbReference type="STRING" id="393003.SAMN05660461_0247"/>
<name>A0A1T5N3T6_9BACT</name>
<feature type="signal peptide" evidence="1">
    <location>
        <begin position="1"/>
        <end position="19"/>
    </location>
</feature>
<proteinExistence type="predicted"/>
<reference evidence="2 3" key="1">
    <citation type="submission" date="2017-02" db="EMBL/GenBank/DDBJ databases">
        <authorList>
            <person name="Peterson S.W."/>
        </authorList>
    </citation>
    <scope>NUCLEOTIDE SEQUENCE [LARGE SCALE GENOMIC DNA]</scope>
    <source>
        <strain evidence="2 3">DSM 18108</strain>
    </source>
</reference>
<evidence type="ECO:0000313" key="2">
    <source>
        <dbReference type="EMBL" id="SKC95130.1"/>
    </source>
</evidence>
<evidence type="ECO:0000256" key="1">
    <source>
        <dbReference type="SAM" id="SignalP"/>
    </source>
</evidence>
<evidence type="ECO:0000313" key="3">
    <source>
        <dbReference type="Proteomes" id="UP000190166"/>
    </source>
</evidence>
<dbReference type="AlphaFoldDB" id="A0A1T5N3T6"/>
<accession>A0A1T5N3T6</accession>
<sequence>MIMKRNIKIFGAVVMAVSAAMYGCSKVENGFLSNQIRYVDNPIKIKRGQIQSTNPVSNDGSSAPVVYKLLDIRDAEKHTHADSVFKNYERYEWIGKFDPEKDTTVALLNTKRQKVNTPCFEFNEHTGAFTFYGTSIKVPLGTYEFDIQASNQNGSKEYKNIATFTLIDEPPYHVGDGGAAWFKDGTTTSGDLGVPTVTIRKISDEGTNIILKIADQNGRYFNPAKGEIIRRGDRSDFQTYAQFHPLERTDTSMVCNFETTPFPLLQSAYGYLIYYRIPSQFVTVDPGYAPTNEKIYNVNPRFQFQIFQEGTYEVVVKIKHVNRII</sequence>
<protein>
    <recommendedName>
        <fullName evidence="4">DUF5007 domain-containing protein</fullName>
    </recommendedName>
</protein>
<organism evidence="2 3">
    <name type="scientific">Chitinophaga ginsengisegetis</name>
    <dbReference type="NCBI Taxonomy" id="393003"/>
    <lineage>
        <taxon>Bacteria</taxon>
        <taxon>Pseudomonadati</taxon>
        <taxon>Bacteroidota</taxon>
        <taxon>Chitinophagia</taxon>
        <taxon>Chitinophagales</taxon>
        <taxon>Chitinophagaceae</taxon>
        <taxon>Chitinophaga</taxon>
    </lineage>
</organism>
<dbReference type="EMBL" id="FUZZ01000001">
    <property type="protein sequence ID" value="SKC95130.1"/>
    <property type="molecule type" value="Genomic_DNA"/>
</dbReference>
<keyword evidence="1" id="KW-0732">Signal</keyword>
<dbReference type="Proteomes" id="UP000190166">
    <property type="component" value="Unassembled WGS sequence"/>
</dbReference>